<name>K5WDQ2_PHACS</name>
<keyword evidence="2" id="KW-1185">Reference proteome</keyword>
<protein>
    <submittedName>
        <fullName evidence="1">Uncharacterized protein</fullName>
    </submittedName>
</protein>
<dbReference type="InParanoid" id="K5WDQ2"/>
<sequence>MFKLQISCMEVNNCTPMTHIICKDGHIFHIQFWFNTDPANGCMPFDFDWDEFDTLASQCHQLTHIVMRIGADLEYVTEFAEGMARRLKGAHRAGKLTIFYEGTEDEDVDWHTWEFKAS</sequence>
<dbReference type="AlphaFoldDB" id="K5WDQ2"/>
<dbReference type="KEGG" id="pco:PHACADRAFT_254749"/>
<reference evidence="1 2" key="1">
    <citation type="journal article" date="2012" name="BMC Genomics">
        <title>Comparative genomics of the white-rot fungi, Phanerochaete carnosa and P. chrysosporium, to elucidate the genetic basis of the distinct wood types they colonize.</title>
        <authorList>
            <person name="Suzuki H."/>
            <person name="MacDonald J."/>
            <person name="Syed K."/>
            <person name="Salamov A."/>
            <person name="Hori C."/>
            <person name="Aerts A."/>
            <person name="Henrissat B."/>
            <person name="Wiebenga A."/>
            <person name="vanKuyk P.A."/>
            <person name="Barry K."/>
            <person name="Lindquist E."/>
            <person name="LaButti K."/>
            <person name="Lapidus A."/>
            <person name="Lucas S."/>
            <person name="Coutinho P."/>
            <person name="Gong Y."/>
            <person name="Samejima M."/>
            <person name="Mahadevan R."/>
            <person name="Abou-Zaid M."/>
            <person name="de Vries R.P."/>
            <person name="Igarashi K."/>
            <person name="Yadav J.S."/>
            <person name="Grigoriev I.V."/>
            <person name="Master E.R."/>
        </authorList>
    </citation>
    <scope>NUCLEOTIDE SEQUENCE [LARGE SCALE GENOMIC DNA]</scope>
    <source>
        <strain evidence="1 2">HHB-10118-sp</strain>
    </source>
</reference>
<dbReference type="HOGENOM" id="CLU_2134395_0_0_1"/>
<dbReference type="RefSeq" id="XP_007394990.1">
    <property type="nucleotide sequence ID" value="XM_007394928.1"/>
</dbReference>
<gene>
    <name evidence="1" type="ORF">PHACADRAFT_254749</name>
</gene>
<evidence type="ECO:0000313" key="1">
    <source>
        <dbReference type="EMBL" id="EKM57169.1"/>
    </source>
</evidence>
<dbReference type="OrthoDB" id="10484003at2759"/>
<accession>K5WDQ2</accession>
<proteinExistence type="predicted"/>
<dbReference type="GeneID" id="18916139"/>
<evidence type="ECO:0000313" key="2">
    <source>
        <dbReference type="Proteomes" id="UP000008370"/>
    </source>
</evidence>
<dbReference type="EMBL" id="JH930471">
    <property type="protein sequence ID" value="EKM57169.1"/>
    <property type="molecule type" value="Genomic_DNA"/>
</dbReference>
<organism evidence="1 2">
    <name type="scientific">Phanerochaete carnosa (strain HHB-10118-sp)</name>
    <name type="common">White-rot fungus</name>
    <name type="synonym">Peniophora carnosa</name>
    <dbReference type="NCBI Taxonomy" id="650164"/>
    <lineage>
        <taxon>Eukaryota</taxon>
        <taxon>Fungi</taxon>
        <taxon>Dikarya</taxon>
        <taxon>Basidiomycota</taxon>
        <taxon>Agaricomycotina</taxon>
        <taxon>Agaricomycetes</taxon>
        <taxon>Polyporales</taxon>
        <taxon>Phanerochaetaceae</taxon>
        <taxon>Phanerochaete</taxon>
    </lineage>
</organism>
<dbReference type="Proteomes" id="UP000008370">
    <property type="component" value="Unassembled WGS sequence"/>
</dbReference>